<evidence type="ECO:0000256" key="1">
    <source>
        <dbReference type="PROSITE-ProRule" id="PRU00221"/>
    </source>
</evidence>
<dbReference type="PANTHER" id="PTHR13743:SF86">
    <property type="entry name" value="LYSOSOMAL-TRAFFICKING REGULATOR"/>
    <property type="match status" value="1"/>
</dbReference>
<organism evidence="5 6">
    <name type="scientific">Diploscapter pachys</name>
    <dbReference type="NCBI Taxonomy" id="2018661"/>
    <lineage>
        <taxon>Eukaryota</taxon>
        <taxon>Metazoa</taxon>
        <taxon>Ecdysozoa</taxon>
        <taxon>Nematoda</taxon>
        <taxon>Chromadorea</taxon>
        <taxon>Rhabditida</taxon>
        <taxon>Rhabditina</taxon>
        <taxon>Rhabditomorpha</taxon>
        <taxon>Rhabditoidea</taxon>
        <taxon>Rhabditidae</taxon>
        <taxon>Diploscapter</taxon>
    </lineage>
</organism>
<evidence type="ECO:0000256" key="2">
    <source>
        <dbReference type="SAM" id="MobiDB-lite"/>
    </source>
</evidence>
<keyword evidence="6" id="KW-1185">Reference proteome</keyword>
<feature type="signal peptide" evidence="3">
    <location>
        <begin position="1"/>
        <end position="17"/>
    </location>
</feature>
<feature type="chain" id="PRO_5013507696" description="BEACH domain-containing protein" evidence="3">
    <location>
        <begin position="18"/>
        <end position="2956"/>
    </location>
</feature>
<sequence>MMHFILKLKILFQTISTSCRLCYTYSSGMAIDEVQIANIDLAIRRTNDVTIKILDDITSLIMRAREAYRIQAELLSQEQHSNMPEFQELGEQVTQLLTTPTFQGLMIQITEILQKRLHLNDPQNSKENRFIFELFASLISNGSNLDFLLSWCLSLPAGFQRMATGTEFVSVLTPTIFSHSSLCANVLRYHLPHMDWCYSSSRGSSFTSSGILPNAGPSQAALKLSLELSKSANVDLLCQICSLVLKYCDLPDAECLLVDVVIPSISSCCQKFKESESDDFMAPCGSMCEEKRGILKQLELVACHLWSAHTSEQVINRILVPYRDFYFSTGELQDVFVAVCSRAIRFNHTVAQNSDLCTWVVERMEACTRNALVDIWVFVSDSAAKYFKLLLSSLNIVRDTMEDNSEAFAPMSQRLLNLTSQVVDICFEWIGHPSGNFRDIHRVSEAMCKALSIHLMLHSDSQNVVDRFFVALKKSLKKEQLENENLLSPIIGSLLDRCISKLPQAPRPIKGEDAESEDDALMGDGGTALTSASRTVLHSDIIIPTIELVTQILDSKDKLANRDEFTAKKLTDKLAMIDRHSKDGQNWLNALFGLCDALLNKGAMPKTCQDVLRFCAILMRRDPKSQDLQRIIDYYKNASKEETKLVILTILKHLLYDRELQPFTSLIFPQTAVSRPIELKKAEDIQETTEGDDENSIKSTSLGANATASSTSEYELEKPSKKSEMVSILRATTSKLAAFHLRKDASESPKTRKKLEDKQEDQSVQADIQIAQEITGNLHKDSAAHFCMSENGCIESSDGLHLSFWLKRNPVTKIQKSTTYLHVFSLGSHELACSMMVSSRGIIFLEIQMAENRLTKYRAKGFVPENSWVHICYGMKTTGDTVIVQTQIGEFSTSLEIPLIIHIERIAFKFSISFGCVKKKAHFQYQISTFFGFKGLLTQNCIFTLAALGVQLQSLAEAQLDYLHPNIASVTSGDTALSQVQPLWYLRSETPKFVQRLQRAMLFVVHPSSADSYGISILGNDIEPVVIAGHSALLYGHLKEFPIDWCARLVHQRNLSIDDSLTPLGDLSLITYLYAKSVNDAEPASVQNSTLEILLNALRRGCVHTTKAHRLKINDIISRTLASPQASITEKTIELLINHCVNSSSSNSCSKNFVRRSANLPSESEGEKLWSSSDEEAENHKRARKLDRAIRRSMPDPYVSVIREPALLTYLLSRQMIWVGSEQIQTRSELADQARLRFHHFRFLVGVTATLINQQLATKHWNFNRQQLQNVNLLSKFLHCLLEMIQEPAKFPDFFMEQGSPESPQAIADLWHFIFLSHPANNTYIDHMVVGHCEWINPAFIKDEPEGDLQGESQLSKKLNKILRTVGKDAFLEKWRHGQTLFDIRREYEEIAKRRAEGLEDNVLENRDSSPSGSGLGEISDVSSNVATPIPDLLSDIPSTSRLISGSIPEKPDTNEKSDSQDSGLDDLRHFSENPSPEKRKKDTQQQLKWIVALRAGLMQVMSDVLQNGTDSLLAAIRHDVISWQAIVVLLSHQTDIRIREAALDMLEKFMIRNQPVSSRMADSLFSLMCNETVRLGDGLDGAHLSEMEVDKLSCESFNSIFILYEESVPDVALFWNVNNALLKTFENHWQLQQAMLDCKLVDTMVNTLRRIAYLEQSSESDIVAEKPFASPQLECWSSFAQRIVIMAIPYHEPRLYESCQRFVYLLMLADMQASRDDQYPLNQRLSAHKIIRSQLCQLLHCWLESVRTVFSEEGRSASASSSVDSLYNQNNASSTSLSSDNDYEYIEDNPITPERAGLLDGIAPSSSFVMNSYSNLKEIIKKMGPISRRALQCPYPKRQVGSSSLEAVEILNQRMLLALEMNARIFTILTPTAGQVTEEEENLFHFFLYFMLSSWKKEVGGPVVGRAKNQSRAVHQTVWQLLIQMCRDKVRVFLAQLVAFVLFPAPKKIYETSRAAGHCKPVLNWDSPWVEEKRRQIVRALAHELQYKQNLATLLNVNLDYEYALCLGLYELAFLSPLTGSGEAEEEIDRMIRFLSNSRVGRAVDSLSPNALQNLTTDEILAVHSYSEYRKEVTAQMRSKMEVIIDEEGKATAKVSQMAMSVTCEVVEEQNFPRKAFIKATKSELQQFMEAEKILKNLADELCHPEASGFEERHWPIGWALDPTEGPMRERKRMMPYYYSFDAKFFMPEKGEKVPLNDSTSPLEHVQIDEPTRLYLEATVLRGTFECKGELVFGERHLHFVGDKAKTAQKGLECNAIAIGDSHLFVFSSTEHRQQFKDELVNLKLEHVFPNRDNMLHTTVQAWRHGAISNFEYLMQLNKLSGRSFNDLMQYPVFPFVLSDYTSPRLDLSNSNSFRNLSRPMAIQDKRMEQHYITNYKCLEAECEKKSKAEAATTLHFGPYHYGSHYSNSGIVAHYLVRLSPFTQTALEYQDNNFDFPDRLFNSFEATWRLASSESTTDFKELLAELFCLPECLLNKDELDMGIRQGGERVWSVKLPVWVPNNDARLFMLIHRQALEALTVTANLNYWVDLIFGFRQTGKPALDAINVFHPATYLNHLNADEYVADELSQSALRTMVRCYGQMPIQLLQSPHQPHLTAAKEKERRDAKTQIPSPIPSVIGVRWGDYVGSPEQDSAHIQVVLSLKGQKVGQYRLTKIVSLPDGTVTGLTNGVLVIAKCSQDNSKDSTSKSLIIESLATIAKSDGLLRFRMIKPELKPWINAICVGNDQVSAMEWCPIRQQLFVAFSSGVIKVYRLQLQETLDSIELSAELLGHLHSVSCLAVCSEFFIAVSGAADGTMIIWDTNRLSFVKSLKVANGSAITSICCSKTSGDIVVVAHQGNGSRVEMYTINGDFVGAMQTECAVVCMTMTNQTEGTAINCIALGLSNGHVELVEMWTLMPVRSIFHEKYREPVVSVEYSTGGKKLFVCLASGRVLCWQNVPSISKTKAPQFQIINPFE</sequence>
<feature type="domain" description="BEACH" evidence="4">
    <location>
        <begin position="2289"/>
        <end position="2595"/>
    </location>
</feature>
<feature type="compositionally biased region" description="Basic and acidic residues" evidence="2">
    <location>
        <begin position="742"/>
        <end position="761"/>
    </location>
</feature>
<dbReference type="OrthoDB" id="26681at2759"/>
<dbReference type="PANTHER" id="PTHR13743">
    <property type="entry name" value="BEIGE/BEACH-RELATED"/>
    <property type="match status" value="1"/>
</dbReference>
<dbReference type="EMBL" id="LIAE01010477">
    <property type="protein sequence ID" value="PAV60258.1"/>
    <property type="molecule type" value="Genomic_DNA"/>
</dbReference>
<dbReference type="InterPro" id="IPR036372">
    <property type="entry name" value="BEACH_dom_sf"/>
</dbReference>
<dbReference type="Pfam" id="PF02138">
    <property type="entry name" value="Beach"/>
    <property type="match status" value="1"/>
</dbReference>
<comment type="caution">
    <text evidence="5">The sequence shown here is derived from an EMBL/GenBank/DDBJ whole genome shotgun (WGS) entry which is preliminary data.</text>
</comment>
<dbReference type="STRING" id="2018661.A0A2A2JER0"/>
<evidence type="ECO:0000313" key="5">
    <source>
        <dbReference type="EMBL" id="PAV60256.1"/>
    </source>
</evidence>
<dbReference type="EMBL" id="LIAE01010477">
    <property type="protein sequence ID" value="PAV60257.1"/>
    <property type="molecule type" value="Genomic_DNA"/>
</dbReference>
<evidence type="ECO:0000259" key="4">
    <source>
        <dbReference type="PROSITE" id="PS50197"/>
    </source>
</evidence>
<dbReference type="CDD" id="cd06071">
    <property type="entry name" value="Beach"/>
    <property type="match status" value="1"/>
</dbReference>
<dbReference type="InterPro" id="IPR036322">
    <property type="entry name" value="WD40_repeat_dom_sf"/>
</dbReference>
<dbReference type="Gene3D" id="2.130.10.10">
    <property type="entry name" value="YVTN repeat-like/Quinoprotein amine dehydrogenase"/>
    <property type="match status" value="1"/>
</dbReference>
<dbReference type="InterPro" id="IPR015943">
    <property type="entry name" value="WD40/YVTN_repeat-like_dom_sf"/>
</dbReference>
<dbReference type="InterPro" id="IPR000409">
    <property type="entry name" value="BEACH_dom"/>
</dbReference>
<proteinExistence type="predicted"/>
<dbReference type="EMBL" id="LIAE01010477">
    <property type="protein sequence ID" value="PAV60256.1"/>
    <property type="molecule type" value="Genomic_DNA"/>
</dbReference>
<dbReference type="PROSITE" id="PS50082">
    <property type="entry name" value="WD_REPEATS_2"/>
    <property type="match status" value="1"/>
</dbReference>
<dbReference type="PROSITE" id="PS50197">
    <property type="entry name" value="BEACH"/>
    <property type="match status" value="1"/>
</dbReference>
<feature type="compositionally biased region" description="Acidic residues" evidence="2">
    <location>
        <begin position="685"/>
        <end position="694"/>
    </location>
</feature>
<feature type="region of interest" description="Disordered" evidence="2">
    <location>
        <begin position="1402"/>
        <end position="1484"/>
    </location>
</feature>
<feature type="compositionally biased region" description="Polar residues" evidence="2">
    <location>
        <begin position="697"/>
        <end position="713"/>
    </location>
</feature>
<name>A0A2A2JER0_9BILA</name>
<protein>
    <recommendedName>
        <fullName evidence="4">BEACH domain-containing protein</fullName>
    </recommendedName>
</protein>
<evidence type="ECO:0000313" key="6">
    <source>
        <dbReference type="Proteomes" id="UP000218231"/>
    </source>
</evidence>
<dbReference type="SUPFAM" id="SSF81837">
    <property type="entry name" value="BEACH domain"/>
    <property type="match status" value="1"/>
</dbReference>
<dbReference type="Proteomes" id="UP000218231">
    <property type="component" value="Unassembled WGS sequence"/>
</dbReference>
<dbReference type="SUPFAM" id="SSF50978">
    <property type="entry name" value="WD40 repeat-like"/>
    <property type="match status" value="1"/>
</dbReference>
<keyword evidence="3" id="KW-0732">Signal</keyword>
<dbReference type="InterPro" id="IPR001680">
    <property type="entry name" value="WD40_rpt"/>
</dbReference>
<keyword evidence="1" id="KW-0853">WD repeat</keyword>
<feature type="region of interest" description="Disordered" evidence="2">
    <location>
        <begin position="742"/>
        <end position="764"/>
    </location>
</feature>
<dbReference type="InterPro" id="IPR050865">
    <property type="entry name" value="BEACH_Domain"/>
</dbReference>
<accession>A0A2A2JER0</accession>
<reference evidence="5 6" key="1">
    <citation type="journal article" date="2017" name="Curr. Biol.">
        <title>Genome architecture and evolution of a unichromosomal asexual nematode.</title>
        <authorList>
            <person name="Fradin H."/>
            <person name="Zegar C."/>
            <person name="Gutwein M."/>
            <person name="Lucas J."/>
            <person name="Kovtun M."/>
            <person name="Corcoran D."/>
            <person name="Baugh L.R."/>
            <person name="Kiontke K."/>
            <person name="Gunsalus K."/>
            <person name="Fitch D.H."/>
            <person name="Piano F."/>
        </authorList>
    </citation>
    <scope>NUCLEOTIDE SEQUENCE [LARGE SCALE GENOMIC DNA]</scope>
    <source>
        <strain evidence="5">PF1309</strain>
    </source>
</reference>
<feature type="repeat" description="WD" evidence="1">
    <location>
        <begin position="2769"/>
        <end position="2810"/>
    </location>
</feature>
<feature type="region of interest" description="Disordered" evidence="2">
    <location>
        <begin position="684"/>
        <end position="719"/>
    </location>
</feature>
<feature type="compositionally biased region" description="Basic and acidic residues" evidence="2">
    <location>
        <begin position="1450"/>
        <end position="1484"/>
    </location>
</feature>
<gene>
    <name evidence="5" type="ORF">WR25_07124</name>
</gene>
<dbReference type="PROSITE" id="PS50294">
    <property type="entry name" value="WD_REPEATS_REGION"/>
    <property type="match status" value="1"/>
</dbReference>
<dbReference type="SMART" id="SM00320">
    <property type="entry name" value="WD40"/>
    <property type="match status" value="4"/>
</dbReference>
<evidence type="ECO:0000256" key="3">
    <source>
        <dbReference type="SAM" id="SignalP"/>
    </source>
</evidence>
<dbReference type="SMART" id="SM01026">
    <property type="entry name" value="Beach"/>
    <property type="match status" value="1"/>
</dbReference>
<dbReference type="Gene3D" id="1.10.1540.10">
    <property type="entry name" value="BEACH domain"/>
    <property type="match status" value="1"/>
</dbReference>